<name>W7F818_BIPV3</name>
<evidence type="ECO:0000313" key="1">
    <source>
        <dbReference type="EMBL" id="EUN31982.1"/>
    </source>
</evidence>
<dbReference type="EMBL" id="KI968696">
    <property type="protein sequence ID" value="EUN31982.1"/>
    <property type="molecule type" value="Genomic_DNA"/>
</dbReference>
<accession>W7F818</accession>
<dbReference type="RefSeq" id="XP_014561570.1">
    <property type="nucleotide sequence ID" value="XM_014706084.1"/>
</dbReference>
<reference evidence="1 2" key="1">
    <citation type="journal article" date="2013" name="PLoS Genet.">
        <title>Comparative genome structure, secondary metabolite, and effector coding capacity across Cochliobolus pathogens.</title>
        <authorList>
            <person name="Condon B.J."/>
            <person name="Leng Y."/>
            <person name="Wu D."/>
            <person name="Bushley K.E."/>
            <person name="Ohm R.A."/>
            <person name="Otillar R."/>
            <person name="Martin J."/>
            <person name="Schackwitz W."/>
            <person name="Grimwood J."/>
            <person name="MohdZainudin N."/>
            <person name="Xue C."/>
            <person name="Wang R."/>
            <person name="Manning V.A."/>
            <person name="Dhillon B."/>
            <person name="Tu Z.J."/>
            <person name="Steffenson B.J."/>
            <person name="Salamov A."/>
            <person name="Sun H."/>
            <person name="Lowry S."/>
            <person name="LaButti K."/>
            <person name="Han J."/>
            <person name="Copeland A."/>
            <person name="Lindquist E."/>
            <person name="Barry K."/>
            <person name="Schmutz J."/>
            <person name="Baker S.E."/>
            <person name="Ciuffetti L.M."/>
            <person name="Grigoriev I.V."/>
            <person name="Zhong S."/>
            <person name="Turgeon B.G."/>
        </authorList>
    </citation>
    <scope>NUCLEOTIDE SEQUENCE [LARGE SCALE GENOMIC DNA]</scope>
    <source>
        <strain evidence="1 2">FI3</strain>
    </source>
</reference>
<dbReference type="AlphaFoldDB" id="W7F818"/>
<protein>
    <submittedName>
        <fullName evidence="1">Uncharacterized protein</fullName>
    </submittedName>
</protein>
<gene>
    <name evidence="1" type="ORF">COCVIDRAFT_86550</name>
</gene>
<sequence>MCLIWACMDQRFHYLPISLWGSLSGPRPYLILTPQDQQRKGCALLLKQFISLWGE</sequence>
<evidence type="ECO:0000313" key="2">
    <source>
        <dbReference type="Proteomes" id="UP000054337"/>
    </source>
</evidence>
<proteinExistence type="predicted"/>
<keyword evidence="2" id="KW-1185">Reference proteome</keyword>
<dbReference type="HOGENOM" id="CLU_3087068_0_0_1"/>
<dbReference type="OrthoDB" id="3665968at2759"/>
<dbReference type="Proteomes" id="UP000054337">
    <property type="component" value="Unassembled WGS sequence"/>
</dbReference>
<organism evidence="1 2">
    <name type="scientific">Bipolaris victoriae (strain FI3)</name>
    <name type="common">Victoria blight of oats agent</name>
    <name type="synonym">Cochliobolus victoriae</name>
    <dbReference type="NCBI Taxonomy" id="930091"/>
    <lineage>
        <taxon>Eukaryota</taxon>
        <taxon>Fungi</taxon>
        <taxon>Dikarya</taxon>
        <taxon>Ascomycota</taxon>
        <taxon>Pezizomycotina</taxon>
        <taxon>Dothideomycetes</taxon>
        <taxon>Pleosporomycetidae</taxon>
        <taxon>Pleosporales</taxon>
        <taxon>Pleosporineae</taxon>
        <taxon>Pleosporaceae</taxon>
        <taxon>Bipolaris</taxon>
    </lineage>
</organism>
<dbReference type="GeneID" id="26258488"/>